<dbReference type="OrthoDB" id="1925583at2"/>
<organism evidence="1 2">
    <name type="scientific">Clostridium uliginosum</name>
    <dbReference type="NCBI Taxonomy" id="119641"/>
    <lineage>
        <taxon>Bacteria</taxon>
        <taxon>Bacillati</taxon>
        <taxon>Bacillota</taxon>
        <taxon>Clostridia</taxon>
        <taxon>Eubacteriales</taxon>
        <taxon>Clostridiaceae</taxon>
        <taxon>Clostridium</taxon>
    </lineage>
</organism>
<protein>
    <submittedName>
        <fullName evidence="1">Uncharacterized protein</fullName>
    </submittedName>
</protein>
<dbReference type="AlphaFoldDB" id="A0A1I1KCL2"/>
<reference evidence="1 2" key="1">
    <citation type="submission" date="2016-10" db="EMBL/GenBank/DDBJ databases">
        <authorList>
            <person name="de Groot N.N."/>
        </authorList>
    </citation>
    <scope>NUCLEOTIDE SEQUENCE [LARGE SCALE GENOMIC DNA]</scope>
    <source>
        <strain evidence="1 2">DSM 12992</strain>
    </source>
</reference>
<gene>
    <name evidence="1" type="ORF">SAMN05421842_10567</name>
</gene>
<keyword evidence="2" id="KW-1185">Reference proteome</keyword>
<dbReference type="RefSeq" id="WP_090089484.1">
    <property type="nucleotide sequence ID" value="NZ_FOMG01000005.1"/>
</dbReference>
<proteinExistence type="predicted"/>
<sequence length="140" mass="15655">MKLELTVIELGKVLKKIEENYKLDLLVKSKLSGGWMTMIGQATINKVPTELGLGCSNKGNNIINIKVNDNSKDGSMIKLTGTKDKKFNVDISSTRYRELSKNSLNINQIKVNINECKLRIDENIIFTIKASADDVVKIIE</sequence>
<name>A0A1I1KCL2_9CLOT</name>
<dbReference type="EMBL" id="FOMG01000005">
    <property type="protein sequence ID" value="SFC55833.1"/>
    <property type="molecule type" value="Genomic_DNA"/>
</dbReference>
<dbReference type="Proteomes" id="UP000199263">
    <property type="component" value="Unassembled WGS sequence"/>
</dbReference>
<evidence type="ECO:0000313" key="2">
    <source>
        <dbReference type="Proteomes" id="UP000199263"/>
    </source>
</evidence>
<dbReference type="STRING" id="119641.SAMN05421842_10567"/>
<evidence type="ECO:0000313" key="1">
    <source>
        <dbReference type="EMBL" id="SFC55833.1"/>
    </source>
</evidence>
<accession>A0A1I1KCL2</accession>